<gene>
    <name evidence="2" type="ORF">BWY73_01531</name>
</gene>
<reference evidence="2 3" key="1">
    <citation type="submission" date="2017-02" db="EMBL/GenBank/DDBJ databases">
        <title>Delving into the versatile metabolic prowess of the omnipresent phylum Bacteroidetes.</title>
        <authorList>
            <person name="Nobu M.K."/>
            <person name="Mei R."/>
            <person name="Narihiro T."/>
            <person name="Kuroda K."/>
            <person name="Liu W.-T."/>
        </authorList>
    </citation>
    <scope>NUCLEOTIDE SEQUENCE [LARGE SCALE GENOMIC DNA]</scope>
    <source>
        <strain evidence="2">ADurb.Bin417</strain>
    </source>
</reference>
<organism evidence="2 3">
    <name type="scientific">candidate division TA06 bacterium ADurb.Bin417</name>
    <dbReference type="NCBI Taxonomy" id="1852828"/>
    <lineage>
        <taxon>Bacteria</taxon>
        <taxon>Bacteria division TA06</taxon>
    </lineage>
</organism>
<proteinExistence type="predicted"/>
<dbReference type="Proteomes" id="UP000485484">
    <property type="component" value="Unassembled WGS sequence"/>
</dbReference>
<dbReference type="Gene3D" id="3.30.70.1380">
    <property type="entry name" value="Transcriptional regulatory protein pf0864 domain like"/>
    <property type="match status" value="1"/>
</dbReference>
<keyword evidence="1" id="KW-0533">Nickel</keyword>
<comment type="caution">
    <text evidence="2">The sequence shown here is derived from an EMBL/GenBank/DDBJ whole genome shotgun (WGS) entry which is preliminary data.</text>
</comment>
<evidence type="ECO:0000313" key="3">
    <source>
        <dbReference type="Proteomes" id="UP000485484"/>
    </source>
</evidence>
<dbReference type="PANTHER" id="PTHR36566:SF1">
    <property type="entry name" value="PYRIDINIUM-3,5-BISTHIOCARBOXYLIC ACID MONONUCLEOTIDE NICKEL INSERTION PROTEIN"/>
    <property type="match status" value="1"/>
</dbReference>
<accession>A0A1V5M846</accession>
<evidence type="ECO:0008006" key="4">
    <source>
        <dbReference type="Google" id="ProtNLM"/>
    </source>
</evidence>
<evidence type="ECO:0000256" key="1">
    <source>
        <dbReference type="ARBA" id="ARBA00022596"/>
    </source>
</evidence>
<dbReference type="PANTHER" id="PTHR36566">
    <property type="entry name" value="NICKEL INSERTION PROTEIN-RELATED"/>
    <property type="match status" value="1"/>
</dbReference>
<dbReference type="Pfam" id="PF01969">
    <property type="entry name" value="Ni_insertion"/>
    <property type="match status" value="1"/>
</dbReference>
<name>A0A1V5M846_UNCT6</name>
<sequence>MPARRFLVRVGKHEHGRSYGEIVRLVEKSRLEAETRRLVLAIYRRLAEAESVVHNGLPDHFHQIGETDSIVDIASAVIGLRILGVERLYASALNLGRPAPATALLARGRPARLNGDQPEQTTPTAAAILAELARFEAPPPMRLEAVGYGAGSRIEPEPNILSFYLGETETKPARDEVLVLETNLDDLPPNAYEPAIQAIQAAGSLDFILLPGLMKKGRPGQKLEIILPPERLEGVLKALFTHTSAFGTRLRRSERVILEREWREVEVAGRKVRMKIGRYLGREVQANPEYEDLKTLAEAEKISLARAGQLVQAAFLKEKPKPVKRTRKG</sequence>
<dbReference type="InterPro" id="IPR002822">
    <property type="entry name" value="Ni_insertion"/>
</dbReference>
<dbReference type="EMBL" id="MWAK01000384">
    <property type="protein sequence ID" value="OPZ89305.1"/>
    <property type="molecule type" value="Genomic_DNA"/>
</dbReference>
<dbReference type="AlphaFoldDB" id="A0A1V5M846"/>
<protein>
    <recommendedName>
        <fullName evidence="4">LarC family nickel insertion protein</fullName>
    </recommendedName>
</protein>
<dbReference type="Gene3D" id="3.10.20.300">
    <property type="entry name" value="mk0293 like domain"/>
    <property type="match status" value="1"/>
</dbReference>
<evidence type="ECO:0000313" key="2">
    <source>
        <dbReference type="EMBL" id="OPZ89305.1"/>
    </source>
</evidence>